<reference evidence="2" key="1">
    <citation type="submission" date="2015-06" db="EMBL/GenBank/DDBJ databases">
        <authorList>
            <person name="Nguyen H."/>
        </authorList>
    </citation>
    <scope>NUCLEOTIDE SEQUENCE</scope>
    <source>
        <strain evidence="2">DAOM 180753</strain>
    </source>
</reference>
<sequence length="68" mass="7901">MLAIDHNHDNEHNNKDEKNRQKRSASSVNRTRASSMATTNSTTRPMMLVDIRVPYITHYKYILMLGLL</sequence>
<keyword evidence="3" id="KW-1185">Reference proteome</keyword>
<organism evidence="2 3">
    <name type="scientific">Penicillium thymicola</name>
    <dbReference type="NCBI Taxonomy" id="293382"/>
    <lineage>
        <taxon>Eukaryota</taxon>
        <taxon>Fungi</taxon>
        <taxon>Dikarya</taxon>
        <taxon>Ascomycota</taxon>
        <taxon>Pezizomycotina</taxon>
        <taxon>Eurotiomycetes</taxon>
        <taxon>Eurotiomycetidae</taxon>
        <taxon>Eurotiales</taxon>
        <taxon>Aspergillaceae</taxon>
        <taxon>Penicillium</taxon>
    </lineage>
</organism>
<name>A0AAI9TM95_PENTH</name>
<proteinExistence type="predicted"/>
<accession>A0AAI9TM95</accession>
<dbReference type="Proteomes" id="UP001227192">
    <property type="component" value="Unassembled WGS sequence"/>
</dbReference>
<dbReference type="AlphaFoldDB" id="A0AAI9TM95"/>
<comment type="caution">
    <text evidence="2">The sequence shown here is derived from an EMBL/GenBank/DDBJ whole genome shotgun (WGS) entry which is preliminary data.</text>
</comment>
<gene>
    <name evidence="2" type="ORF">VN97_g3357</name>
</gene>
<feature type="compositionally biased region" description="Polar residues" evidence="1">
    <location>
        <begin position="24"/>
        <end position="42"/>
    </location>
</feature>
<evidence type="ECO:0000256" key="1">
    <source>
        <dbReference type="SAM" id="MobiDB-lite"/>
    </source>
</evidence>
<evidence type="ECO:0000313" key="3">
    <source>
        <dbReference type="Proteomes" id="UP001227192"/>
    </source>
</evidence>
<protein>
    <submittedName>
        <fullName evidence="2">Uncharacterized protein</fullName>
    </submittedName>
</protein>
<evidence type="ECO:0000313" key="2">
    <source>
        <dbReference type="EMBL" id="KAJ9489902.1"/>
    </source>
</evidence>
<reference evidence="2" key="2">
    <citation type="journal article" date="2016" name="Fungal Biol.">
        <title>Ochratoxin A production by Penicillium thymicola.</title>
        <authorList>
            <person name="Nguyen H.D.T."/>
            <person name="McMullin D.R."/>
            <person name="Ponomareva E."/>
            <person name="Riley R."/>
            <person name="Pomraning K.R."/>
            <person name="Baker S.E."/>
            <person name="Seifert K.A."/>
        </authorList>
    </citation>
    <scope>NUCLEOTIDE SEQUENCE</scope>
    <source>
        <strain evidence="2">DAOM 180753</strain>
    </source>
</reference>
<feature type="compositionally biased region" description="Basic and acidic residues" evidence="1">
    <location>
        <begin position="1"/>
        <end position="19"/>
    </location>
</feature>
<dbReference type="EMBL" id="LACB01000071">
    <property type="protein sequence ID" value="KAJ9489902.1"/>
    <property type="molecule type" value="Genomic_DNA"/>
</dbReference>
<feature type="region of interest" description="Disordered" evidence="1">
    <location>
        <begin position="1"/>
        <end position="42"/>
    </location>
</feature>